<evidence type="ECO:0000313" key="2">
    <source>
        <dbReference type="Proteomes" id="UP001148737"/>
    </source>
</evidence>
<gene>
    <name evidence="1" type="ORF">NLG97_g8710</name>
</gene>
<comment type="caution">
    <text evidence="1">The sequence shown here is derived from an EMBL/GenBank/DDBJ whole genome shotgun (WGS) entry which is preliminary data.</text>
</comment>
<protein>
    <submittedName>
        <fullName evidence="1">Uncharacterized protein</fullName>
    </submittedName>
</protein>
<accession>A0ACC1QI36</accession>
<name>A0ACC1QI36_9HYPO</name>
<sequence length="99" mass="11065">MYALSRGGRDEIITLALHKWCREGRLRCVTVNPELFHHHQKVGQVASQIAVAEGWTHKAAPAGATYTANIRYSARCNSDGGNGTELVTCHSDWDDDEWR</sequence>
<proteinExistence type="predicted"/>
<keyword evidence="2" id="KW-1185">Reference proteome</keyword>
<evidence type="ECO:0000313" key="1">
    <source>
        <dbReference type="EMBL" id="KAJ3477910.1"/>
    </source>
</evidence>
<organism evidence="1 2">
    <name type="scientific">Lecanicillium saksenae</name>
    <dbReference type="NCBI Taxonomy" id="468837"/>
    <lineage>
        <taxon>Eukaryota</taxon>
        <taxon>Fungi</taxon>
        <taxon>Dikarya</taxon>
        <taxon>Ascomycota</taxon>
        <taxon>Pezizomycotina</taxon>
        <taxon>Sordariomycetes</taxon>
        <taxon>Hypocreomycetidae</taxon>
        <taxon>Hypocreales</taxon>
        <taxon>Cordycipitaceae</taxon>
        <taxon>Lecanicillium</taxon>
    </lineage>
</organism>
<dbReference type="EMBL" id="JANAKD010001600">
    <property type="protein sequence ID" value="KAJ3477910.1"/>
    <property type="molecule type" value="Genomic_DNA"/>
</dbReference>
<dbReference type="Proteomes" id="UP001148737">
    <property type="component" value="Unassembled WGS sequence"/>
</dbReference>
<reference evidence="1" key="1">
    <citation type="submission" date="2022-07" db="EMBL/GenBank/DDBJ databases">
        <title>Genome Sequence of Lecanicillium saksenae.</title>
        <authorList>
            <person name="Buettner E."/>
        </authorList>
    </citation>
    <scope>NUCLEOTIDE SEQUENCE</scope>
    <source>
        <strain evidence="1">VT-O1</strain>
    </source>
</reference>